<sequence length="321" mass="36664">MSQFLAVNEDDISLEDSVNATRINGFRAKMAALLHECIDISAVTALLSKVESGNSFAIGAAEYNGFYACIALSRHAFRWGVIPVVAAAQREQLINFPPELDLPWPYISRRYGVTSLGGNMMSNYFYNVCKGNVVYEINRKKDAHIRQAEYEFANIFATIELKAIPVYCDMIDAVIAFERGDAASCLRHMQSISKGISEPLKVFSETVVEHRISRTVWMPYVQGFQGWAAGEMIEGKYVEYDGLSGNQLPFFHMIDAFLGLEPYLTEENLQRYIPEAQRDLQILFRRHSFRARAQKRRQQQIETEMTSIIQRLRVGYRNDLE</sequence>
<protein>
    <submittedName>
        <fullName evidence="1">Uncharacterized protein</fullName>
    </submittedName>
</protein>
<proteinExistence type="predicted"/>
<name>A0ACC1QV20_9HYPO</name>
<comment type="caution">
    <text evidence="1">The sequence shown here is derived from an EMBL/GenBank/DDBJ whole genome shotgun (WGS) entry which is preliminary data.</text>
</comment>
<dbReference type="Proteomes" id="UP001148737">
    <property type="component" value="Unassembled WGS sequence"/>
</dbReference>
<organism evidence="1 2">
    <name type="scientific">Lecanicillium saksenae</name>
    <dbReference type="NCBI Taxonomy" id="468837"/>
    <lineage>
        <taxon>Eukaryota</taxon>
        <taxon>Fungi</taxon>
        <taxon>Dikarya</taxon>
        <taxon>Ascomycota</taxon>
        <taxon>Pezizomycotina</taxon>
        <taxon>Sordariomycetes</taxon>
        <taxon>Hypocreomycetidae</taxon>
        <taxon>Hypocreales</taxon>
        <taxon>Cordycipitaceae</taxon>
        <taxon>Lecanicillium</taxon>
    </lineage>
</organism>
<evidence type="ECO:0000313" key="1">
    <source>
        <dbReference type="EMBL" id="KAJ3491149.1"/>
    </source>
</evidence>
<gene>
    <name evidence="1" type="ORF">NLG97_g5651</name>
</gene>
<dbReference type="EMBL" id="JANAKD010000658">
    <property type="protein sequence ID" value="KAJ3491149.1"/>
    <property type="molecule type" value="Genomic_DNA"/>
</dbReference>
<keyword evidence="2" id="KW-1185">Reference proteome</keyword>
<reference evidence="1" key="1">
    <citation type="submission" date="2022-07" db="EMBL/GenBank/DDBJ databases">
        <title>Genome Sequence of Lecanicillium saksenae.</title>
        <authorList>
            <person name="Buettner E."/>
        </authorList>
    </citation>
    <scope>NUCLEOTIDE SEQUENCE</scope>
    <source>
        <strain evidence="1">VT-O1</strain>
    </source>
</reference>
<accession>A0ACC1QV20</accession>
<evidence type="ECO:0000313" key="2">
    <source>
        <dbReference type="Proteomes" id="UP001148737"/>
    </source>
</evidence>